<reference evidence="2 3" key="1">
    <citation type="journal article" date="2022" name="Nat. Ecol. Evol.">
        <title>A masculinizing supergene underlies an exaggerated male reproductive morph in a spider.</title>
        <authorList>
            <person name="Hendrickx F."/>
            <person name="De Corte Z."/>
            <person name="Sonet G."/>
            <person name="Van Belleghem S.M."/>
            <person name="Kostlbacher S."/>
            <person name="Vangestel C."/>
        </authorList>
    </citation>
    <scope>NUCLEOTIDE SEQUENCE [LARGE SCALE GENOMIC DNA]</scope>
    <source>
        <strain evidence="2">W744_W776</strain>
    </source>
</reference>
<accession>A0AAV6UYK8</accession>
<comment type="caution">
    <text evidence="2">The sequence shown here is derived from an EMBL/GenBank/DDBJ whole genome shotgun (WGS) entry which is preliminary data.</text>
</comment>
<evidence type="ECO:0000256" key="1">
    <source>
        <dbReference type="SAM" id="MobiDB-lite"/>
    </source>
</evidence>
<evidence type="ECO:0000313" key="3">
    <source>
        <dbReference type="Proteomes" id="UP000827092"/>
    </source>
</evidence>
<evidence type="ECO:0000313" key="2">
    <source>
        <dbReference type="EMBL" id="KAG8188401.1"/>
    </source>
</evidence>
<feature type="compositionally biased region" description="Polar residues" evidence="1">
    <location>
        <begin position="58"/>
        <end position="74"/>
    </location>
</feature>
<name>A0AAV6UYK8_9ARAC</name>
<keyword evidence="3" id="KW-1185">Reference proteome</keyword>
<feature type="region of interest" description="Disordered" evidence="1">
    <location>
        <begin position="58"/>
        <end position="111"/>
    </location>
</feature>
<proteinExistence type="predicted"/>
<sequence length="111" mass="12562">MCKRPIPKSLNQPCTTKTYSEINHVQQDVNLNNRVPPTPNTKPLSTVCHQYLLLNLPTNPKKSTMGHQDQPSTHTKLRGTQPPLPSIRNRIHPKDAETQKRGGSRVPPCRR</sequence>
<dbReference type="AlphaFoldDB" id="A0AAV6UYK8"/>
<dbReference type="Proteomes" id="UP000827092">
    <property type="component" value="Unassembled WGS sequence"/>
</dbReference>
<dbReference type="EMBL" id="JAFNEN010000239">
    <property type="protein sequence ID" value="KAG8188401.1"/>
    <property type="molecule type" value="Genomic_DNA"/>
</dbReference>
<gene>
    <name evidence="2" type="ORF">JTE90_019302</name>
</gene>
<protein>
    <submittedName>
        <fullName evidence="2">Uncharacterized protein</fullName>
    </submittedName>
</protein>
<organism evidence="2 3">
    <name type="scientific">Oedothorax gibbosus</name>
    <dbReference type="NCBI Taxonomy" id="931172"/>
    <lineage>
        <taxon>Eukaryota</taxon>
        <taxon>Metazoa</taxon>
        <taxon>Ecdysozoa</taxon>
        <taxon>Arthropoda</taxon>
        <taxon>Chelicerata</taxon>
        <taxon>Arachnida</taxon>
        <taxon>Araneae</taxon>
        <taxon>Araneomorphae</taxon>
        <taxon>Entelegynae</taxon>
        <taxon>Araneoidea</taxon>
        <taxon>Linyphiidae</taxon>
        <taxon>Erigoninae</taxon>
        <taxon>Oedothorax</taxon>
    </lineage>
</organism>